<protein>
    <recommendedName>
        <fullName evidence="1">Phosphodiester glycosidase domain-containing protein</fullName>
    </recommendedName>
</protein>
<evidence type="ECO:0000259" key="1">
    <source>
        <dbReference type="Pfam" id="PF09992"/>
    </source>
</evidence>
<dbReference type="PANTHER" id="PTHR40446">
    <property type="entry name" value="N-ACETYLGLUCOSAMINE-1-PHOSPHODIESTER ALPHA-N-ACETYLGLUCOSAMINIDASE"/>
    <property type="match status" value="1"/>
</dbReference>
<dbReference type="InterPro" id="IPR018711">
    <property type="entry name" value="NAGPA"/>
</dbReference>
<name>A0A4Q9B5G1_9DEIN</name>
<dbReference type="EMBL" id="SIJL01000005">
    <property type="protein sequence ID" value="TBH20836.1"/>
    <property type="molecule type" value="Genomic_DNA"/>
</dbReference>
<comment type="caution">
    <text evidence="2">The sequence shown here is derived from an EMBL/GenBank/DDBJ whole genome shotgun (WGS) entry which is preliminary data.</text>
</comment>
<accession>A0A4Q9B5G1</accession>
<dbReference type="RefSeq" id="WP_130841315.1">
    <property type="nucleotide sequence ID" value="NZ_SIJL01000005.1"/>
</dbReference>
<sequence>MRRLASLLGLWVLFSLGLGQSLLPAGAFGLSFREEGGAWVYEGAGVRLVYVPGVGWAEPPDPSLPLPDRERVPLEALKRLGYFQVPEAGTRFGVQGRAFRLVLDLPALHGGPAQEGGGRERLSLLLPYLAPGALQASWPQGVQVQTRFLPEGTELRLEAPGRLLRYRLFPLQDPPRLVLDLYPLAPEVEEALAPGVRYREVWAFAPEPLRLYLVEAAGGRLLPVGRPGARALPRDLAPGALAVLNGGYFDPASGTPIGLWVQDGVTVAYPFGRVALLWEGFRFFLGFPQFEAVVRGPSGERVRVGVNASRARHTAHTVPGPVGREGEEVALVRGDRVEAILPAPQDLPPGAWALTFPRGAPPFPLRPGDPLGLYGRLDPPFAYALEGGPLLVREGQYAFDPARENFRDPRPLQAVAPQAAVAWTREGRLWLLVSEPTTPGVLARALLSLGAWNALRMDGGGSAQLWVRGQLRNPYQGPPRPVVSALALYAP</sequence>
<keyword evidence="3" id="KW-1185">Reference proteome</keyword>
<proteinExistence type="predicted"/>
<feature type="domain" description="Phosphodiester glycosidase" evidence="1">
    <location>
        <begin position="383"/>
        <end position="488"/>
    </location>
</feature>
<dbReference type="OrthoDB" id="9809781at2"/>
<organism evidence="2 3">
    <name type="scientific">Thermus thermamylovorans</name>
    <dbReference type="NCBI Taxonomy" id="2509362"/>
    <lineage>
        <taxon>Bacteria</taxon>
        <taxon>Thermotogati</taxon>
        <taxon>Deinococcota</taxon>
        <taxon>Deinococci</taxon>
        <taxon>Thermales</taxon>
        <taxon>Thermaceae</taxon>
        <taxon>Thermus</taxon>
    </lineage>
</organism>
<gene>
    <name evidence="2" type="ORF">ETP66_05335</name>
</gene>
<evidence type="ECO:0000313" key="3">
    <source>
        <dbReference type="Proteomes" id="UP000292858"/>
    </source>
</evidence>
<dbReference type="Pfam" id="PF09992">
    <property type="entry name" value="NAGPA"/>
    <property type="match status" value="1"/>
</dbReference>
<reference evidence="2 3" key="1">
    <citation type="submission" date="2019-02" db="EMBL/GenBank/DDBJ databases">
        <title>Thermus sp. a novel from hot spring.</title>
        <authorList>
            <person name="Zhao Z."/>
        </authorList>
    </citation>
    <scope>NUCLEOTIDE SEQUENCE [LARGE SCALE GENOMIC DNA]</scope>
    <source>
        <strain evidence="2 3">CFH 72773T</strain>
    </source>
</reference>
<evidence type="ECO:0000313" key="2">
    <source>
        <dbReference type="EMBL" id="TBH20836.1"/>
    </source>
</evidence>
<dbReference type="Proteomes" id="UP000292858">
    <property type="component" value="Unassembled WGS sequence"/>
</dbReference>
<dbReference type="AlphaFoldDB" id="A0A4Q9B5G1"/>
<dbReference type="PANTHER" id="PTHR40446:SF2">
    <property type="entry name" value="N-ACETYLGLUCOSAMINE-1-PHOSPHODIESTER ALPHA-N-ACETYLGLUCOSAMINIDASE"/>
    <property type="match status" value="1"/>
</dbReference>